<dbReference type="EMBL" id="LXQA011430404">
    <property type="protein sequence ID" value="MCI97011.1"/>
    <property type="molecule type" value="Genomic_DNA"/>
</dbReference>
<proteinExistence type="predicted"/>
<feature type="non-terminal residue" evidence="2">
    <location>
        <position position="1"/>
    </location>
</feature>
<feature type="compositionally biased region" description="Low complexity" evidence="1">
    <location>
        <begin position="24"/>
        <end position="40"/>
    </location>
</feature>
<name>A0A392WD55_9FABA</name>
<keyword evidence="3" id="KW-1185">Reference proteome</keyword>
<comment type="caution">
    <text evidence="2">The sequence shown here is derived from an EMBL/GenBank/DDBJ whole genome shotgun (WGS) entry which is preliminary data.</text>
</comment>
<dbReference type="AlphaFoldDB" id="A0A392WD55"/>
<sequence>LATMIKALSDQMTALTTKVDGIANNNNNNNHNRNNPNNGG</sequence>
<protein>
    <submittedName>
        <fullName evidence="2">Uncharacterized protein</fullName>
    </submittedName>
</protein>
<reference evidence="2 3" key="1">
    <citation type="journal article" date="2018" name="Front. Plant Sci.">
        <title>Red Clover (Trifolium pratense) and Zigzag Clover (T. medium) - A Picture of Genomic Similarities and Differences.</title>
        <authorList>
            <person name="Dluhosova J."/>
            <person name="Istvanek J."/>
            <person name="Nedelnik J."/>
            <person name="Repkova J."/>
        </authorList>
    </citation>
    <scope>NUCLEOTIDE SEQUENCE [LARGE SCALE GENOMIC DNA]</scope>
    <source>
        <strain evidence="3">cv. 10/8</strain>
        <tissue evidence="2">Leaf</tissue>
    </source>
</reference>
<dbReference type="Proteomes" id="UP000265520">
    <property type="component" value="Unassembled WGS sequence"/>
</dbReference>
<evidence type="ECO:0000256" key="1">
    <source>
        <dbReference type="SAM" id="MobiDB-lite"/>
    </source>
</evidence>
<evidence type="ECO:0000313" key="2">
    <source>
        <dbReference type="EMBL" id="MCI97011.1"/>
    </source>
</evidence>
<accession>A0A392WD55</accession>
<feature type="region of interest" description="Disordered" evidence="1">
    <location>
        <begin position="21"/>
        <end position="40"/>
    </location>
</feature>
<evidence type="ECO:0000313" key="3">
    <source>
        <dbReference type="Proteomes" id="UP000265520"/>
    </source>
</evidence>
<organism evidence="2 3">
    <name type="scientific">Trifolium medium</name>
    <dbReference type="NCBI Taxonomy" id="97028"/>
    <lineage>
        <taxon>Eukaryota</taxon>
        <taxon>Viridiplantae</taxon>
        <taxon>Streptophyta</taxon>
        <taxon>Embryophyta</taxon>
        <taxon>Tracheophyta</taxon>
        <taxon>Spermatophyta</taxon>
        <taxon>Magnoliopsida</taxon>
        <taxon>eudicotyledons</taxon>
        <taxon>Gunneridae</taxon>
        <taxon>Pentapetalae</taxon>
        <taxon>rosids</taxon>
        <taxon>fabids</taxon>
        <taxon>Fabales</taxon>
        <taxon>Fabaceae</taxon>
        <taxon>Papilionoideae</taxon>
        <taxon>50 kb inversion clade</taxon>
        <taxon>NPAAA clade</taxon>
        <taxon>Hologalegina</taxon>
        <taxon>IRL clade</taxon>
        <taxon>Trifolieae</taxon>
        <taxon>Trifolium</taxon>
    </lineage>
</organism>